<keyword evidence="1" id="KW-0732">Signal</keyword>
<evidence type="ECO:0000313" key="2">
    <source>
        <dbReference type="EMBL" id="MBP1475875.1"/>
    </source>
</evidence>
<dbReference type="EMBL" id="JAGJRS010000034">
    <property type="protein sequence ID" value="MBP1475875.1"/>
    <property type="molecule type" value="Genomic_DNA"/>
</dbReference>
<organism evidence="2 3">
    <name type="scientific">Frateuria flava</name>
    <dbReference type="NCBI Taxonomy" id="2821489"/>
    <lineage>
        <taxon>Bacteria</taxon>
        <taxon>Pseudomonadati</taxon>
        <taxon>Pseudomonadota</taxon>
        <taxon>Gammaproteobacteria</taxon>
        <taxon>Lysobacterales</taxon>
        <taxon>Rhodanobacteraceae</taxon>
        <taxon>Frateuria</taxon>
    </lineage>
</organism>
<evidence type="ECO:0000256" key="1">
    <source>
        <dbReference type="SAM" id="SignalP"/>
    </source>
</evidence>
<accession>A0ABS4DS30</accession>
<name>A0ABS4DS30_9GAMM</name>
<protein>
    <submittedName>
        <fullName evidence="2">Uncharacterized protein</fullName>
    </submittedName>
</protein>
<reference evidence="2 3" key="1">
    <citation type="submission" date="2021-04" db="EMBL/GenBank/DDBJ databases">
        <authorList>
            <person name="Huq M.A."/>
        </authorList>
    </citation>
    <scope>NUCLEOTIDE SEQUENCE [LARGE SCALE GENOMIC DNA]</scope>
    <source>
        <strain evidence="2 3">MAH-13</strain>
    </source>
</reference>
<dbReference type="Proteomes" id="UP000823790">
    <property type="component" value="Unassembled WGS sequence"/>
</dbReference>
<comment type="caution">
    <text evidence="2">The sequence shown here is derived from an EMBL/GenBank/DDBJ whole genome shotgun (WGS) entry which is preliminary data.</text>
</comment>
<sequence length="163" mass="17538">MTMMKLLRHRALWASLVVMGLSAPAFASQSGTGLGQSWPNAQDMSASTHWHVYTFDNNGVRYVQVNDLNGNVRVAFAAANGQFLVLPMGRNAQQISTPQQDASVSATAVPLPSYSETVYRDGEVQLNAVPMSDGSTMFKATQPTMMVAPGCDTDPAECNTHLN</sequence>
<keyword evidence="3" id="KW-1185">Reference proteome</keyword>
<feature type="chain" id="PRO_5045756804" evidence="1">
    <location>
        <begin position="28"/>
        <end position="163"/>
    </location>
</feature>
<proteinExistence type="predicted"/>
<dbReference type="RefSeq" id="WP_209623200.1">
    <property type="nucleotide sequence ID" value="NZ_JAGJRS010000034.1"/>
</dbReference>
<feature type="signal peptide" evidence="1">
    <location>
        <begin position="1"/>
        <end position="27"/>
    </location>
</feature>
<gene>
    <name evidence="2" type="ORF">J7I44_16370</name>
</gene>
<evidence type="ECO:0000313" key="3">
    <source>
        <dbReference type="Proteomes" id="UP000823790"/>
    </source>
</evidence>